<dbReference type="OrthoDB" id="415825at2759"/>
<evidence type="ECO:0000256" key="3">
    <source>
        <dbReference type="ARBA" id="ARBA00022630"/>
    </source>
</evidence>
<dbReference type="PROSITE" id="PS51387">
    <property type="entry name" value="FAD_PCMH"/>
    <property type="match status" value="1"/>
</dbReference>
<dbReference type="Gene3D" id="3.30.465.10">
    <property type="match status" value="1"/>
</dbReference>
<dbReference type="Gene3D" id="3.40.462.20">
    <property type="match status" value="1"/>
</dbReference>
<evidence type="ECO:0000256" key="2">
    <source>
        <dbReference type="ARBA" id="ARBA00005466"/>
    </source>
</evidence>
<evidence type="ECO:0000259" key="6">
    <source>
        <dbReference type="PROSITE" id="PS51387"/>
    </source>
</evidence>
<keyword evidence="4" id="KW-0274">FAD</keyword>
<dbReference type="InterPro" id="IPR012951">
    <property type="entry name" value="BBE"/>
</dbReference>
<dbReference type="InterPro" id="IPR036318">
    <property type="entry name" value="FAD-bd_PCMH-like_sf"/>
</dbReference>
<dbReference type="PANTHER" id="PTHR42973">
    <property type="entry name" value="BINDING OXIDOREDUCTASE, PUTATIVE (AFU_ORTHOLOGUE AFUA_1G17690)-RELATED"/>
    <property type="match status" value="1"/>
</dbReference>
<evidence type="ECO:0000256" key="4">
    <source>
        <dbReference type="ARBA" id="ARBA00022827"/>
    </source>
</evidence>
<keyword evidence="5" id="KW-0560">Oxidoreductase</keyword>
<dbReference type="InterPro" id="IPR050416">
    <property type="entry name" value="FAD-linked_Oxidoreductase"/>
</dbReference>
<gene>
    <name evidence="7" type="ORF">HYPSUDRAFT_32047</name>
</gene>
<dbReference type="InterPro" id="IPR016169">
    <property type="entry name" value="FAD-bd_PCMH_sub2"/>
</dbReference>
<dbReference type="PANTHER" id="PTHR42973:SF39">
    <property type="entry name" value="FAD-BINDING PCMH-TYPE DOMAIN-CONTAINING PROTEIN"/>
    <property type="match status" value="1"/>
</dbReference>
<dbReference type="InterPro" id="IPR016166">
    <property type="entry name" value="FAD-bd_PCMH"/>
</dbReference>
<evidence type="ECO:0000256" key="1">
    <source>
        <dbReference type="ARBA" id="ARBA00001974"/>
    </source>
</evidence>
<protein>
    <recommendedName>
        <fullName evidence="6">FAD-binding PCMH-type domain-containing protein</fullName>
    </recommendedName>
</protein>
<evidence type="ECO:0000313" key="8">
    <source>
        <dbReference type="Proteomes" id="UP000054270"/>
    </source>
</evidence>
<dbReference type="InterPro" id="IPR006094">
    <property type="entry name" value="Oxid_FAD_bind_N"/>
</dbReference>
<dbReference type="AlphaFoldDB" id="A0A0D2N0T1"/>
<dbReference type="Gene3D" id="3.30.43.10">
    <property type="entry name" value="Uridine Diphospho-n-acetylenolpyruvylglucosamine Reductase, domain 2"/>
    <property type="match status" value="1"/>
</dbReference>
<sequence length="463" mass="49825">MSLDLSALAQAFKGDLVTPEQPEYAAAIARWASNSERNAKVVAFVKDALDVVTALKFARESGLPIAVRGGGHHVGGASSSENGLVIDLSRYLGGAAVDPSAKLAYVGGGAIWETVDVETIKHGLATVAGTVNHTGVGGLVLGGGYGWLTGAHGLAVDNLVQATVVTADGSILTANMTENEDLYFAIRGGGGNFGVVTEFVFQLHPQRPTVYSGMLIYAASALEQILEATKKWWSNVSQDEGMLEVTTVGPDGSPIVALFVFFNGSEAEGREKFKLFLDIGPLADLTGEKPYEQLNGLQNPMAKHGRAVYWKGVANKHLHYPSIGKAHEKVIEAVESGQFQAAVLYEYFPLNKVNDVPQSATAFRREAMVSNVLINVNWDGKAQNLTQEARQIAHEISDILNTPQADLTTTESLGYSNYDPEFANKVVDKAKLVFGDNYPRLQAVKKQYDPDNVFNKWFPIVPA</sequence>
<dbReference type="GO" id="GO:0016491">
    <property type="term" value="F:oxidoreductase activity"/>
    <property type="evidence" value="ECO:0007669"/>
    <property type="project" value="UniProtKB-KW"/>
</dbReference>
<proteinExistence type="inferred from homology"/>
<reference evidence="8" key="1">
    <citation type="submission" date="2014-04" db="EMBL/GenBank/DDBJ databases">
        <title>Evolutionary Origins and Diversification of the Mycorrhizal Mutualists.</title>
        <authorList>
            <consortium name="DOE Joint Genome Institute"/>
            <consortium name="Mycorrhizal Genomics Consortium"/>
            <person name="Kohler A."/>
            <person name="Kuo A."/>
            <person name="Nagy L.G."/>
            <person name="Floudas D."/>
            <person name="Copeland A."/>
            <person name="Barry K.W."/>
            <person name="Cichocki N."/>
            <person name="Veneault-Fourrey C."/>
            <person name="LaButti K."/>
            <person name="Lindquist E.A."/>
            <person name="Lipzen A."/>
            <person name="Lundell T."/>
            <person name="Morin E."/>
            <person name="Murat C."/>
            <person name="Riley R."/>
            <person name="Ohm R."/>
            <person name="Sun H."/>
            <person name="Tunlid A."/>
            <person name="Henrissat B."/>
            <person name="Grigoriev I.V."/>
            <person name="Hibbett D.S."/>
            <person name="Martin F."/>
        </authorList>
    </citation>
    <scope>NUCLEOTIDE SEQUENCE [LARGE SCALE GENOMIC DNA]</scope>
    <source>
        <strain evidence="8">FD-334 SS-4</strain>
    </source>
</reference>
<dbReference type="EMBL" id="KN817518">
    <property type="protein sequence ID" value="KJA30008.1"/>
    <property type="molecule type" value="Genomic_DNA"/>
</dbReference>
<dbReference type="Proteomes" id="UP000054270">
    <property type="component" value="Unassembled WGS sequence"/>
</dbReference>
<dbReference type="InterPro" id="IPR016167">
    <property type="entry name" value="FAD-bd_PCMH_sub1"/>
</dbReference>
<evidence type="ECO:0000313" key="7">
    <source>
        <dbReference type="EMBL" id="KJA30008.1"/>
    </source>
</evidence>
<organism evidence="7 8">
    <name type="scientific">Hypholoma sublateritium (strain FD-334 SS-4)</name>
    <dbReference type="NCBI Taxonomy" id="945553"/>
    <lineage>
        <taxon>Eukaryota</taxon>
        <taxon>Fungi</taxon>
        <taxon>Dikarya</taxon>
        <taxon>Basidiomycota</taxon>
        <taxon>Agaricomycotina</taxon>
        <taxon>Agaricomycetes</taxon>
        <taxon>Agaricomycetidae</taxon>
        <taxon>Agaricales</taxon>
        <taxon>Agaricineae</taxon>
        <taxon>Strophariaceae</taxon>
        <taxon>Hypholoma</taxon>
    </lineage>
</organism>
<keyword evidence="3" id="KW-0285">Flavoprotein</keyword>
<keyword evidence="8" id="KW-1185">Reference proteome</keyword>
<comment type="similarity">
    <text evidence="2">Belongs to the oxygen-dependent FAD-linked oxidoreductase family.</text>
</comment>
<dbReference type="Pfam" id="PF08031">
    <property type="entry name" value="BBE"/>
    <property type="match status" value="1"/>
</dbReference>
<comment type="cofactor">
    <cofactor evidence="1">
        <name>FAD</name>
        <dbReference type="ChEBI" id="CHEBI:57692"/>
    </cofactor>
</comment>
<feature type="domain" description="FAD-binding PCMH-type" evidence="6">
    <location>
        <begin position="34"/>
        <end position="206"/>
    </location>
</feature>
<evidence type="ECO:0000256" key="5">
    <source>
        <dbReference type="ARBA" id="ARBA00023002"/>
    </source>
</evidence>
<dbReference type="Pfam" id="PF01565">
    <property type="entry name" value="FAD_binding_4"/>
    <property type="match status" value="1"/>
</dbReference>
<dbReference type="GO" id="GO:0071949">
    <property type="term" value="F:FAD binding"/>
    <property type="evidence" value="ECO:0007669"/>
    <property type="project" value="InterPro"/>
</dbReference>
<dbReference type="SUPFAM" id="SSF56176">
    <property type="entry name" value="FAD-binding/transporter-associated domain-like"/>
    <property type="match status" value="1"/>
</dbReference>
<accession>A0A0D2N0T1</accession>
<dbReference type="OMA" id="RSSHFVM"/>
<name>A0A0D2N0T1_HYPSF</name>
<dbReference type="STRING" id="945553.A0A0D2N0T1"/>